<evidence type="ECO:0000313" key="2">
    <source>
        <dbReference type="Proteomes" id="UP000325440"/>
    </source>
</evidence>
<name>A0A5E4NLQ8_9HEMI</name>
<protein>
    <submittedName>
        <fullName evidence="1">Uncharacterized protein</fullName>
    </submittedName>
</protein>
<accession>A0A5E4NLQ8</accession>
<dbReference type="EMBL" id="CABPRJ010001952">
    <property type="protein sequence ID" value="VVC42420.1"/>
    <property type="molecule type" value="Genomic_DNA"/>
</dbReference>
<dbReference type="AlphaFoldDB" id="A0A5E4NLQ8"/>
<keyword evidence="2" id="KW-1185">Reference proteome</keyword>
<sequence>MEEVKQKSAELLNGLAKTDFQHCLEQWKKRMKRTSDEEKAAGVATSMMVDCVERDVVTKDPEVNWKELIDDRESWKRIFSLKRPKSKKKQNCRQNITNN</sequence>
<organism evidence="1 2">
    <name type="scientific">Cinara cedri</name>
    <dbReference type="NCBI Taxonomy" id="506608"/>
    <lineage>
        <taxon>Eukaryota</taxon>
        <taxon>Metazoa</taxon>
        <taxon>Ecdysozoa</taxon>
        <taxon>Arthropoda</taxon>
        <taxon>Hexapoda</taxon>
        <taxon>Insecta</taxon>
        <taxon>Pterygota</taxon>
        <taxon>Neoptera</taxon>
        <taxon>Paraneoptera</taxon>
        <taxon>Hemiptera</taxon>
        <taxon>Sternorrhyncha</taxon>
        <taxon>Aphidomorpha</taxon>
        <taxon>Aphidoidea</taxon>
        <taxon>Aphididae</taxon>
        <taxon>Lachninae</taxon>
        <taxon>Cinara</taxon>
    </lineage>
</organism>
<dbReference type="Proteomes" id="UP000325440">
    <property type="component" value="Unassembled WGS sequence"/>
</dbReference>
<reference evidence="1 2" key="1">
    <citation type="submission" date="2019-08" db="EMBL/GenBank/DDBJ databases">
        <authorList>
            <person name="Alioto T."/>
            <person name="Alioto T."/>
            <person name="Gomez Garrido J."/>
        </authorList>
    </citation>
    <scope>NUCLEOTIDE SEQUENCE [LARGE SCALE GENOMIC DNA]</scope>
</reference>
<evidence type="ECO:0000313" key="1">
    <source>
        <dbReference type="EMBL" id="VVC42420.1"/>
    </source>
</evidence>
<gene>
    <name evidence="1" type="ORF">CINCED_3A015417</name>
</gene>
<proteinExistence type="predicted"/>